<dbReference type="GO" id="GO:0016491">
    <property type="term" value="F:oxidoreductase activity"/>
    <property type="evidence" value="ECO:0007669"/>
    <property type="project" value="InterPro"/>
</dbReference>
<evidence type="ECO:0000259" key="1">
    <source>
        <dbReference type="Pfam" id="PF01593"/>
    </source>
</evidence>
<organism evidence="2">
    <name type="scientific">uncultured Thermomicrobiales bacterium</name>
    <dbReference type="NCBI Taxonomy" id="1645740"/>
    <lineage>
        <taxon>Bacteria</taxon>
        <taxon>Pseudomonadati</taxon>
        <taxon>Thermomicrobiota</taxon>
        <taxon>Thermomicrobia</taxon>
        <taxon>Thermomicrobiales</taxon>
        <taxon>environmental samples</taxon>
    </lineage>
</organism>
<evidence type="ECO:0000313" key="2">
    <source>
        <dbReference type="EMBL" id="CAA9560639.1"/>
    </source>
</evidence>
<dbReference type="PANTHER" id="PTHR21197:SF0">
    <property type="entry name" value="UDP-GALACTOPYRANOSE MUTASE"/>
    <property type="match status" value="1"/>
</dbReference>
<dbReference type="SUPFAM" id="SSF51905">
    <property type="entry name" value="FAD/NAD(P)-binding domain"/>
    <property type="match status" value="1"/>
</dbReference>
<dbReference type="InterPro" id="IPR036188">
    <property type="entry name" value="FAD/NAD-bd_sf"/>
</dbReference>
<dbReference type="AlphaFoldDB" id="A0A6J4UX99"/>
<accession>A0A6J4UX99</accession>
<name>A0A6J4UX99_9BACT</name>
<protein>
    <recommendedName>
        <fullName evidence="1">Amine oxidase domain-containing protein</fullName>
    </recommendedName>
</protein>
<dbReference type="EMBL" id="CADCWI010000092">
    <property type="protein sequence ID" value="CAA9560639.1"/>
    <property type="molecule type" value="Genomic_DNA"/>
</dbReference>
<dbReference type="InterPro" id="IPR002937">
    <property type="entry name" value="Amino_oxidase"/>
</dbReference>
<dbReference type="GO" id="GO:0005829">
    <property type="term" value="C:cytosol"/>
    <property type="evidence" value="ECO:0007669"/>
    <property type="project" value="TreeGrafter"/>
</dbReference>
<dbReference type="Gene3D" id="3.50.50.60">
    <property type="entry name" value="FAD/NAD(P)-binding domain"/>
    <property type="match status" value="1"/>
</dbReference>
<reference evidence="2" key="1">
    <citation type="submission" date="2020-02" db="EMBL/GenBank/DDBJ databases">
        <authorList>
            <person name="Meier V. D."/>
        </authorList>
    </citation>
    <scope>NUCLEOTIDE SEQUENCE</scope>
    <source>
        <strain evidence="2">AVDCRST_MAG43</strain>
    </source>
</reference>
<sequence>MQNGHHPNGAGEQSRSGSQTVVMGAGPAGLCSAYVLSKAGAHATVVEAAPFVGGLARTIRRDTEEGEFKFDIGGHRWFTKNEDLNDLFREVVADELLWVNRVSRIYFDGKYVDYPLKIASALKAVGPVTAVRAVLDYGRVRLKQRFRPTEINSMEDAYINQYGNTLYKLFFQAYSEKVWGLKCDQLSGDWVSQRTKGMSLVTAIKDAIIPSKGEVVSLIDQFMYPRDGFGRFSERMADAITASGNEIRLKNAVEKIVLDGNRVKGIRVRTQNGTEMIEGDNFISSIPFTVLVKIMEPAAPADVISAADSLTFRDIITVNLMIKKRQVTPDTWLYVHDRNILFGRFHEPKNWSPAMVPSDEYTSLVIEYFCTKGDHIWNMSDEQLVNQSVKHLVDDLGFVKPEEVIGGFTLRATKAYPVYDLDYQEPLLKMKNYIQSIENLQYIGRGGSFRYNNTDHSIETGMLAAKNLLGEAHDLERVNADEEYHEIKRTEAQSTVV</sequence>
<dbReference type="PRINTS" id="PR00419">
    <property type="entry name" value="ADXRDTASE"/>
</dbReference>
<dbReference type="GO" id="GO:0008767">
    <property type="term" value="F:UDP-galactopyranose mutase activity"/>
    <property type="evidence" value="ECO:0007669"/>
    <property type="project" value="TreeGrafter"/>
</dbReference>
<dbReference type="Pfam" id="PF01593">
    <property type="entry name" value="Amino_oxidase"/>
    <property type="match status" value="1"/>
</dbReference>
<dbReference type="GO" id="GO:0050660">
    <property type="term" value="F:flavin adenine dinucleotide binding"/>
    <property type="evidence" value="ECO:0007669"/>
    <property type="project" value="TreeGrafter"/>
</dbReference>
<feature type="domain" description="Amine oxidase" evidence="1">
    <location>
        <begin position="28"/>
        <end position="406"/>
    </location>
</feature>
<gene>
    <name evidence="2" type="ORF">AVDCRST_MAG43-1945</name>
</gene>
<dbReference type="NCBIfam" id="NF005548">
    <property type="entry name" value="PRK07208.1-4"/>
    <property type="match status" value="1"/>
</dbReference>
<dbReference type="PANTHER" id="PTHR21197">
    <property type="entry name" value="UDP-GALACTOPYRANOSE MUTASE"/>
    <property type="match status" value="1"/>
</dbReference>
<proteinExistence type="predicted"/>